<reference evidence="1 2" key="1">
    <citation type="journal article" date="2018" name="Elife">
        <title>Discovery and characterization of a prevalent human gut bacterial enzyme sufficient for the inactivation of a family of plant toxins.</title>
        <authorList>
            <person name="Koppel N."/>
            <person name="Bisanz J.E."/>
            <person name="Pandelia M.E."/>
            <person name="Turnbaugh P.J."/>
            <person name="Balskus E.P."/>
        </authorList>
    </citation>
    <scope>NUCLEOTIDE SEQUENCE [LARGE SCALE GENOMIC DNA]</scope>
    <source>
        <strain evidence="2">anaerobia AP69FAA</strain>
    </source>
</reference>
<dbReference type="AlphaFoldDB" id="A0A369L8G8"/>
<comment type="caution">
    <text evidence="1">The sequence shown here is derived from an EMBL/GenBank/DDBJ whole genome shotgun (WGS) entry which is preliminary data.</text>
</comment>
<evidence type="ECO:0000313" key="2">
    <source>
        <dbReference type="Proteomes" id="UP000253792"/>
    </source>
</evidence>
<dbReference type="Proteomes" id="UP000253792">
    <property type="component" value="Unassembled WGS sequence"/>
</dbReference>
<name>A0A369L8G8_9ACTN</name>
<dbReference type="EMBL" id="PPTP01000006">
    <property type="protein sequence ID" value="RDB54987.1"/>
    <property type="molecule type" value="Genomic_DNA"/>
</dbReference>
<proteinExistence type="predicted"/>
<protein>
    <submittedName>
        <fullName evidence="1">Uncharacterized protein</fullName>
    </submittedName>
</protein>
<accession>A0A369L8G8</accession>
<gene>
    <name evidence="1" type="ORF">C1880_07065</name>
</gene>
<keyword evidence="2" id="KW-1185">Reference proteome</keyword>
<evidence type="ECO:0000313" key="1">
    <source>
        <dbReference type="EMBL" id="RDB54987.1"/>
    </source>
</evidence>
<organism evidence="1 2">
    <name type="scientific">Senegalimassilia anaerobia</name>
    <dbReference type="NCBI Taxonomy" id="1473216"/>
    <lineage>
        <taxon>Bacteria</taxon>
        <taxon>Bacillati</taxon>
        <taxon>Actinomycetota</taxon>
        <taxon>Coriobacteriia</taxon>
        <taxon>Coriobacteriales</taxon>
        <taxon>Coriobacteriaceae</taxon>
        <taxon>Senegalimassilia</taxon>
    </lineage>
</organism>
<sequence>MIEAFVALISDAARKRTPASAQYSLKPRSPKHLADKRTRVLRKFRFAVKDSSGPAKPRK</sequence>